<dbReference type="Proteomes" id="UP000040453">
    <property type="component" value="Unassembled WGS sequence"/>
</dbReference>
<evidence type="ECO:0000313" key="2">
    <source>
        <dbReference type="EMBL" id="CEI81640.1"/>
    </source>
</evidence>
<dbReference type="GO" id="GO:0016747">
    <property type="term" value="F:acyltransferase activity, transferring groups other than amino-acyl groups"/>
    <property type="evidence" value="ECO:0007669"/>
    <property type="project" value="InterPro"/>
</dbReference>
<gene>
    <name evidence="2" type="primary">paiA</name>
    <name evidence="2" type="ORF">BN997_01475</name>
</gene>
<evidence type="ECO:0000259" key="1">
    <source>
        <dbReference type="PROSITE" id="PS51186"/>
    </source>
</evidence>
<dbReference type="InterPro" id="IPR050276">
    <property type="entry name" value="MshD_Acetyltransferase"/>
</dbReference>
<dbReference type="InterPro" id="IPR000182">
    <property type="entry name" value="GNAT_dom"/>
</dbReference>
<proteinExistence type="predicted"/>
<dbReference type="STRING" id="545501.BN997_01475"/>
<dbReference type="CDD" id="cd04301">
    <property type="entry name" value="NAT_SF"/>
    <property type="match status" value="1"/>
</dbReference>
<sequence length="175" mass="20400">MAIKIKVCSQDDLQALQEISIETFTETFQEQNTPENMQAYLENAYTLDKLQKEMSQSDSTFFFIFYNDQLAGYMKVNTDDAQSEEVGEDALEIERIYIRSGFQRKGLGKYLMDKAIEIAKDKKKKKVWLGVWEYNKQALLFYEKNGFVQTGSHSFFMGSDEQTDYIMTKTLKVYA</sequence>
<accession>A0A0A1M8H5</accession>
<dbReference type="PROSITE" id="PS51186">
    <property type="entry name" value="GNAT"/>
    <property type="match status" value="1"/>
</dbReference>
<evidence type="ECO:0000313" key="3">
    <source>
        <dbReference type="Proteomes" id="UP000040453"/>
    </source>
</evidence>
<dbReference type="Pfam" id="PF00583">
    <property type="entry name" value="Acetyltransf_1"/>
    <property type="match status" value="1"/>
</dbReference>
<dbReference type="AlphaFoldDB" id="A0A0A1M8H5"/>
<protein>
    <submittedName>
        <fullName evidence="2">Protease synthase and sporulation negative regulatory protein PAI 1</fullName>
    </submittedName>
</protein>
<keyword evidence="2" id="KW-0378">Hydrolase</keyword>
<keyword evidence="3" id="KW-1185">Reference proteome</keyword>
<organism evidence="2 3">
    <name type="scientific">Oceanobacillus oncorhynchi</name>
    <dbReference type="NCBI Taxonomy" id="545501"/>
    <lineage>
        <taxon>Bacteria</taxon>
        <taxon>Bacillati</taxon>
        <taxon>Bacillota</taxon>
        <taxon>Bacilli</taxon>
        <taxon>Bacillales</taxon>
        <taxon>Bacillaceae</taxon>
        <taxon>Oceanobacillus</taxon>
    </lineage>
</organism>
<dbReference type="OrthoDB" id="7205533at2"/>
<dbReference type="SUPFAM" id="SSF55729">
    <property type="entry name" value="Acyl-CoA N-acyltransferases (Nat)"/>
    <property type="match status" value="1"/>
</dbReference>
<dbReference type="GO" id="GO:0006508">
    <property type="term" value="P:proteolysis"/>
    <property type="evidence" value="ECO:0007669"/>
    <property type="project" value="UniProtKB-KW"/>
</dbReference>
<dbReference type="PANTHER" id="PTHR43617">
    <property type="entry name" value="L-AMINO ACID N-ACETYLTRANSFERASE"/>
    <property type="match status" value="1"/>
</dbReference>
<feature type="domain" description="N-acetyltransferase" evidence="1">
    <location>
        <begin position="3"/>
        <end position="172"/>
    </location>
</feature>
<dbReference type="EMBL" id="CDGG01000001">
    <property type="protein sequence ID" value="CEI81640.1"/>
    <property type="molecule type" value="Genomic_DNA"/>
</dbReference>
<keyword evidence="2" id="KW-0645">Protease</keyword>
<dbReference type="Gene3D" id="3.40.630.30">
    <property type="match status" value="1"/>
</dbReference>
<dbReference type="PANTHER" id="PTHR43617:SF33">
    <property type="entry name" value="SPORE COAT POLYSACCHARIDE BIOSYNTHESIS PROTEIN SPSD"/>
    <property type="match status" value="1"/>
</dbReference>
<dbReference type="RefSeq" id="WP_042530907.1">
    <property type="nucleotide sequence ID" value="NZ_CDGG01000001.1"/>
</dbReference>
<name>A0A0A1M8H5_9BACI</name>
<reference evidence="2 3" key="1">
    <citation type="submission" date="2014-11" db="EMBL/GenBank/DDBJ databases">
        <authorList>
            <person name="Urmite Genomes Urmite Genomes"/>
        </authorList>
    </citation>
    <scope>NUCLEOTIDE SEQUENCE [LARGE SCALE GENOMIC DNA]</scope>
    <source>
        <strain evidence="2 3">Oc5</strain>
    </source>
</reference>
<dbReference type="InterPro" id="IPR016181">
    <property type="entry name" value="Acyl_CoA_acyltransferase"/>
</dbReference>
<dbReference type="GO" id="GO:0008233">
    <property type="term" value="F:peptidase activity"/>
    <property type="evidence" value="ECO:0007669"/>
    <property type="project" value="UniProtKB-KW"/>
</dbReference>